<evidence type="ECO:0000313" key="7">
    <source>
        <dbReference type="EMBL" id="MCB7386329.1"/>
    </source>
</evidence>
<reference evidence="7 8" key="1">
    <citation type="submission" date="2021-10" db="EMBL/GenBank/DDBJ databases">
        <title>Collection of gut derived symbiotic bacterial strains cultured from healthy donors.</title>
        <authorList>
            <person name="Lin H."/>
            <person name="Littmann E."/>
            <person name="Kohout C."/>
            <person name="Pamer E.G."/>
        </authorList>
    </citation>
    <scope>NUCLEOTIDE SEQUENCE [LARGE SCALE GENOMIC DNA]</scope>
    <source>
        <strain evidence="7 8">DFI.1.165</strain>
    </source>
</reference>
<evidence type="ECO:0000256" key="6">
    <source>
        <dbReference type="SAM" id="SignalP"/>
    </source>
</evidence>
<dbReference type="Proteomes" id="UP001299546">
    <property type="component" value="Unassembled WGS sequence"/>
</dbReference>
<keyword evidence="3 5" id="KW-1133">Transmembrane helix</keyword>
<dbReference type="Pfam" id="PF09546">
    <property type="entry name" value="Spore_III_AE"/>
    <property type="match status" value="1"/>
</dbReference>
<evidence type="ECO:0000256" key="4">
    <source>
        <dbReference type="ARBA" id="ARBA00023136"/>
    </source>
</evidence>
<evidence type="ECO:0000313" key="8">
    <source>
        <dbReference type="Proteomes" id="UP001299546"/>
    </source>
</evidence>
<keyword evidence="2 5" id="KW-0812">Transmembrane</keyword>
<keyword evidence="8" id="KW-1185">Reference proteome</keyword>
<evidence type="ECO:0000256" key="3">
    <source>
        <dbReference type="ARBA" id="ARBA00022989"/>
    </source>
</evidence>
<feature type="transmembrane region" description="Helical" evidence="5">
    <location>
        <begin position="330"/>
        <end position="361"/>
    </location>
</feature>
<feature type="signal peptide" evidence="6">
    <location>
        <begin position="1"/>
        <end position="26"/>
    </location>
</feature>
<organism evidence="7 8">
    <name type="scientific">Bariatricus massiliensis</name>
    <dbReference type="NCBI Taxonomy" id="1745713"/>
    <lineage>
        <taxon>Bacteria</taxon>
        <taxon>Bacillati</taxon>
        <taxon>Bacillota</taxon>
        <taxon>Clostridia</taxon>
        <taxon>Lachnospirales</taxon>
        <taxon>Lachnospiraceae</taxon>
        <taxon>Bariatricus</taxon>
    </lineage>
</organism>
<feature type="transmembrane region" description="Helical" evidence="5">
    <location>
        <begin position="190"/>
        <end position="211"/>
    </location>
</feature>
<evidence type="ECO:0000256" key="5">
    <source>
        <dbReference type="SAM" id="Phobius"/>
    </source>
</evidence>
<feature type="transmembrane region" description="Helical" evidence="5">
    <location>
        <begin position="124"/>
        <end position="141"/>
    </location>
</feature>
<dbReference type="InterPro" id="IPR014194">
    <property type="entry name" value="Spore_III_AE"/>
</dbReference>
<keyword evidence="6" id="KW-0732">Signal</keyword>
<dbReference type="SUPFAM" id="SSF90123">
    <property type="entry name" value="ABC transporter transmembrane region"/>
    <property type="match status" value="1"/>
</dbReference>
<protein>
    <submittedName>
        <fullName evidence="7">Stage III sporulation protein AE</fullName>
    </submittedName>
</protein>
<gene>
    <name evidence="7" type="ORF">LIZ65_03425</name>
</gene>
<dbReference type="EMBL" id="JAJCIS010000001">
    <property type="protein sequence ID" value="MCB7386329.1"/>
    <property type="molecule type" value="Genomic_DNA"/>
</dbReference>
<proteinExistence type="predicted"/>
<dbReference type="InterPro" id="IPR036640">
    <property type="entry name" value="ABC1_TM_sf"/>
</dbReference>
<comment type="caution">
    <text evidence="7">The sequence shown here is derived from an EMBL/GenBank/DDBJ whole genome shotgun (WGS) entry which is preliminary data.</text>
</comment>
<comment type="subcellular location">
    <subcellularLocation>
        <location evidence="1">Cell membrane</location>
        <topology evidence="1">Multi-pass membrane protein</topology>
    </subcellularLocation>
</comment>
<sequence length="406" mass="44308">MKKKYWKWGLLILLAALLLPVFPVSADEKAGTETQEGGSTDEEKDIMTKDEFNDIQSQTEDKVLKEVDVKGIDKVLKEIFPDKKVRFGDVLAALLDDGETISPKLIGDFVTDSLFYVVKSNKTAMMYLLLIVIVAAVFSNFSSVFQNRQIADISFYIVYILLITACLHTFTQTVDVVSTGIENIVTFMRVLGPAYFICMAISTGSVSAVAFYNIVLFLIYLVELVILHFLLPLIHVYLMMRVLNFLAEEDYLSKFAELLELLVGWSLKTLLACITGISVVQGLLSPAVDSVKRSAFTKGVEVIPGIGDAIGGVTEVILGTAVLVKNGIGLAGALVCVGICIIPILNMGMLTIMYKLMAALIQPISDKRIVEALASVGNGYQMLLKVVFTTAVLFLLTIAVAAVFTS</sequence>
<dbReference type="RefSeq" id="WP_066732666.1">
    <property type="nucleotide sequence ID" value="NZ_JAJCIQ010000001.1"/>
</dbReference>
<evidence type="ECO:0000256" key="2">
    <source>
        <dbReference type="ARBA" id="ARBA00022692"/>
    </source>
</evidence>
<evidence type="ECO:0000256" key="1">
    <source>
        <dbReference type="ARBA" id="ARBA00004651"/>
    </source>
</evidence>
<feature type="transmembrane region" description="Helical" evidence="5">
    <location>
        <begin position="305"/>
        <end position="324"/>
    </location>
</feature>
<feature type="transmembrane region" description="Helical" evidence="5">
    <location>
        <begin position="218"/>
        <end position="238"/>
    </location>
</feature>
<feature type="chain" id="PRO_5045286773" evidence="6">
    <location>
        <begin position="27"/>
        <end position="406"/>
    </location>
</feature>
<keyword evidence="4 5" id="KW-0472">Membrane</keyword>
<name>A0ABS8DDN9_9FIRM</name>
<accession>A0ABS8DDN9</accession>
<feature type="transmembrane region" description="Helical" evidence="5">
    <location>
        <begin position="258"/>
        <end position="284"/>
    </location>
</feature>
<feature type="transmembrane region" description="Helical" evidence="5">
    <location>
        <begin position="382"/>
        <end position="404"/>
    </location>
</feature>
<feature type="transmembrane region" description="Helical" evidence="5">
    <location>
        <begin position="153"/>
        <end position="170"/>
    </location>
</feature>